<keyword evidence="4" id="KW-1185">Reference proteome</keyword>
<dbReference type="Pfam" id="PF23334">
    <property type="entry name" value="VWC2L_2nd"/>
    <property type="match status" value="1"/>
</dbReference>
<dbReference type="EnsemblMetazoa" id="G25013.1">
    <property type="protein sequence ID" value="G25013.1:cds"/>
    <property type="gene ID" value="G25013"/>
</dbReference>
<feature type="signal peptide" evidence="1">
    <location>
        <begin position="1"/>
        <end position="18"/>
    </location>
</feature>
<dbReference type="Proteomes" id="UP000005408">
    <property type="component" value="Unassembled WGS sequence"/>
</dbReference>
<protein>
    <recommendedName>
        <fullName evidence="2">VWFC domain-containing protein</fullName>
    </recommendedName>
</protein>
<dbReference type="PANTHER" id="PTHR46252:SF3">
    <property type="entry name" value="KIELIN_CHORDIN-LIKE PROTEIN"/>
    <property type="match status" value="1"/>
</dbReference>
<dbReference type="PROSITE" id="PS50184">
    <property type="entry name" value="VWFC_2"/>
    <property type="match status" value="1"/>
</dbReference>
<dbReference type="PANTHER" id="PTHR46252">
    <property type="entry name" value="BRORIN FAMILY MEMBER"/>
    <property type="match status" value="1"/>
</dbReference>
<evidence type="ECO:0000259" key="2">
    <source>
        <dbReference type="PROSITE" id="PS50184"/>
    </source>
</evidence>
<evidence type="ECO:0000313" key="4">
    <source>
        <dbReference type="Proteomes" id="UP000005408"/>
    </source>
</evidence>
<dbReference type="Gene3D" id="6.20.200.20">
    <property type="match status" value="1"/>
</dbReference>
<dbReference type="GO" id="GO:0030514">
    <property type="term" value="P:negative regulation of BMP signaling pathway"/>
    <property type="evidence" value="ECO:0007669"/>
    <property type="project" value="TreeGrafter"/>
</dbReference>
<dbReference type="SMART" id="SM00214">
    <property type="entry name" value="VWC"/>
    <property type="match status" value="1"/>
</dbReference>
<name>A0A8W8KRI0_MAGGI</name>
<dbReference type="GO" id="GO:0005615">
    <property type="term" value="C:extracellular space"/>
    <property type="evidence" value="ECO:0007669"/>
    <property type="project" value="TreeGrafter"/>
</dbReference>
<accession>A0A8W8KRI0</accession>
<dbReference type="KEGG" id="crg:136273032"/>
<dbReference type="EnsemblMetazoa" id="G25013.2">
    <property type="protein sequence ID" value="G25013.2:cds"/>
    <property type="gene ID" value="G25013"/>
</dbReference>
<feature type="chain" id="PRO_5042431375" description="VWFC domain-containing protein" evidence="1">
    <location>
        <begin position="19"/>
        <end position="134"/>
    </location>
</feature>
<dbReference type="InterPro" id="IPR001007">
    <property type="entry name" value="VWF_dom"/>
</dbReference>
<reference evidence="3" key="1">
    <citation type="submission" date="2022-08" db="UniProtKB">
        <authorList>
            <consortium name="EnsemblMetazoa"/>
        </authorList>
    </citation>
    <scope>IDENTIFICATION</scope>
    <source>
        <strain evidence="3">05x7-T-G4-1.051#20</strain>
    </source>
</reference>
<dbReference type="SUPFAM" id="SSF57603">
    <property type="entry name" value="FnI-like domain"/>
    <property type="match status" value="1"/>
</dbReference>
<sequence length="134" mass="14875">MGSIRVFILLTLFIETGSVPLGFGSQVGTKLRNCTYKGIEYPQGSFKTHDCKECVCAGDGEMECTETNCFDYPCVDKVRRPGECCPICPNGQNCKAPDGTLVRYEEEYAMSENVVCVCNKDQWAELEASCKSRK</sequence>
<dbReference type="GO" id="GO:0032281">
    <property type="term" value="C:AMPA glutamate receptor complex"/>
    <property type="evidence" value="ECO:0007669"/>
    <property type="project" value="TreeGrafter"/>
</dbReference>
<feature type="domain" description="VWFC" evidence="2">
    <location>
        <begin position="32"/>
        <end position="89"/>
    </location>
</feature>
<keyword evidence="1" id="KW-0732">Signal</keyword>
<dbReference type="GeneID" id="136273032"/>
<dbReference type="AlphaFoldDB" id="A0A8W8KRI0"/>
<dbReference type="RefSeq" id="XP_065932821.1">
    <property type="nucleotide sequence ID" value="XM_066076749.1"/>
</dbReference>
<evidence type="ECO:0000256" key="1">
    <source>
        <dbReference type="SAM" id="SignalP"/>
    </source>
</evidence>
<proteinExistence type="predicted"/>
<organism evidence="3 4">
    <name type="scientific">Magallana gigas</name>
    <name type="common">Pacific oyster</name>
    <name type="synonym">Crassostrea gigas</name>
    <dbReference type="NCBI Taxonomy" id="29159"/>
    <lineage>
        <taxon>Eukaryota</taxon>
        <taxon>Metazoa</taxon>
        <taxon>Spiralia</taxon>
        <taxon>Lophotrochozoa</taxon>
        <taxon>Mollusca</taxon>
        <taxon>Bivalvia</taxon>
        <taxon>Autobranchia</taxon>
        <taxon>Pteriomorphia</taxon>
        <taxon>Ostreida</taxon>
        <taxon>Ostreoidea</taxon>
        <taxon>Ostreidae</taxon>
        <taxon>Magallana</taxon>
    </lineage>
</organism>
<dbReference type="InterPro" id="IPR042979">
    <property type="entry name" value="VWC2/VWC2L"/>
</dbReference>
<dbReference type="GO" id="GO:0045202">
    <property type="term" value="C:synapse"/>
    <property type="evidence" value="ECO:0007669"/>
    <property type="project" value="UniProtKB-SubCell"/>
</dbReference>
<evidence type="ECO:0000313" key="3">
    <source>
        <dbReference type="EnsemblMetazoa" id="G25013.1:cds"/>
    </source>
</evidence>